<dbReference type="GO" id="GO:0046933">
    <property type="term" value="F:proton-transporting ATP synthase activity, rotational mechanism"/>
    <property type="evidence" value="ECO:0007669"/>
    <property type="project" value="UniProtKB-UniRule"/>
</dbReference>
<proteinExistence type="inferred from homology"/>
<comment type="similarity">
    <text evidence="8">Belongs to the ATPase delta chain family.</text>
</comment>
<sequence length="172" mass="19246">MNKLLEVYSKGLYDSLSNEGVVAVVEHFQNISNDSSVHGLSGLFKNKTVNKEEKLKAAIDLIEGDEDLEAFMQTLANNARLDLLPAIFGFFVDYALRRQNNVPVKVTVNEEPNEEIKNRVSLFVSQNLGQNTPIRYEINKTMLGGVVLKYKDNEIDLSVDNKLNGLNSVLTN</sequence>
<dbReference type="InterPro" id="IPR000711">
    <property type="entry name" value="ATPase_OSCP/dsu"/>
</dbReference>
<keyword evidence="6 8" id="KW-0139">CF(1)</keyword>
<dbReference type="GO" id="GO:0005886">
    <property type="term" value="C:plasma membrane"/>
    <property type="evidence" value="ECO:0007669"/>
    <property type="project" value="UniProtKB-SubCell"/>
</dbReference>
<dbReference type="HAMAP" id="MF_01416">
    <property type="entry name" value="ATP_synth_delta_bact"/>
    <property type="match status" value="1"/>
</dbReference>
<evidence type="ECO:0000256" key="2">
    <source>
        <dbReference type="ARBA" id="ARBA00022448"/>
    </source>
</evidence>
<dbReference type="Proteomes" id="UP000320146">
    <property type="component" value="Unassembled WGS sequence"/>
</dbReference>
<accession>A0A520MRC3</accession>
<dbReference type="EMBL" id="SHBL01000026">
    <property type="protein sequence ID" value="RZO23768.1"/>
    <property type="molecule type" value="Genomic_DNA"/>
</dbReference>
<keyword evidence="2 8" id="KW-0813">Transport</keyword>
<dbReference type="SUPFAM" id="SSF47928">
    <property type="entry name" value="N-terminal domain of the delta subunit of the F1F0-ATP synthase"/>
    <property type="match status" value="1"/>
</dbReference>
<comment type="caution">
    <text evidence="9">The sequence shown here is derived from an EMBL/GenBank/DDBJ whole genome shotgun (WGS) entry which is preliminary data.</text>
</comment>
<dbReference type="PANTHER" id="PTHR11910">
    <property type="entry name" value="ATP SYNTHASE DELTA CHAIN"/>
    <property type="match status" value="1"/>
</dbReference>
<keyword evidence="3 8" id="KW-0375">Hydrogen ion transport</keyword>
<evidence type="ECO:0000256" key="4">
    <source>
        <dbReference type="ARBA" id="ARBA00023065"/>
    </source>
</evidence>
<dbReference type="Gene3D" id="1.10.520.20">
    <property type="entry name" value="N-terminal domain of the delta subunit of the F1F0-ATP synthase"/>
    <property type="match status" value="1"/>
</dbReference>
<evidence type="ECO:0000256" key="5">
    <source>
        <dbReference type="ARBA" id="ARBA00023136"/>
    </source>
</evidence>
<reference evidence="9 10" key="1">
    <citation type="submission" date="2019-02" db="EMBL/GenBank/DDBJ databases">
        <title>Prokaryotic population dynamics and viral predation in marine succession experiment using metagenomics: the confinement effect.</title>
        <authorList>
            <person name="Haro-Moreno J.M."/>
            <person name="Rodriguez-Valera F."/>
            <person name="Lopez-Perez M."/>
        </authorList>
    </citation>
    <scope>NUCLEOTIDE SEQUENCE [LARGE SCALE GENOMIC DNA]</scope>
    <source>
        <strain evidence="9">MED-G166</strain>
    </source>
</reference>
<dbReference type="InterPro" id="IPR026015">
    <property type="entry name" value="ATP_synth_OSCP/delta_N_sf"/>
</dbReference>
<evidence type="ECO:0000256" key="6">
    <source>
        <dbReference type="ARBA" id="ARBA00023196"/>
    </source>
</evidence>
<gene>
    <name evidence="8" type="primary">atpH</name>
    <name evidence="9" type="ORF">EVA99_03265</name>
</gene>
<comment type="function">
    <text evidence="8">F(1)F(0) ATP synthase produces ATP from ADP in the presence of a proton or sodium gradient. F-type ATPases consist of two structural domains, F(1) containing the extramembraneous catalytic core and F(0) containing the membrane proton channel, linked together by a central stalk and a peripheral stalk. During catalysis, ATP synthesis in the catalytic domain of F(1) is coupled via a rotary mechanism of the central stalk subunits to proton translocation.</text>
</comment>
<evidence type="ECO:0000313" key="10">
    <source>
        <dbReference type="Proteomes" id="UP000320146"/>
    </source>
</evidence>
<comment type="function">
    <text evidence="8">This protein is part of the stalk that links CF(0) to CF(1). It either transmits conformational changes from CF(0) to CF(1) or is implicated in proton conduction.</text>
</comment>
<dbReference type="PRINTS" id="PR00125">
    <property type="entry name" value="ATPASEDELTA"/>
</dbReference>
<evidence type="ECO:0000256" key="3">
    <source>
        <dbReference type="ARBA" id="ARBA00022781"/>
    </source>
</evidence>
<comment type="subcellular location">
    <subcellularLocation>
        <location evidence="8">Cell membrane</location>
        <topology evidence="8">Peripheral membrane protein</topology>
    </subcellularLocation>
    <subcellularLocation>
        <location evidence="1">Membrane</location>
    </subcellularLocation>
</comment>
<evidence type="ECO:0000256" key="8">
    <source>
        <dbReference type="HAMAP-Rule" id="MF_01416"/>
    </source>
</evidence>
<dbReference type="GO" id="GO:0045259">
    <property type="term" value="C:proton-transporting ATP synthase complex"/>
    <property type="evidence" value="ECO:0007669"/>
    <property type="project" value="UniProtKB-KW"/>
</dbReference>
<protein>
    <recommendedName>
        <fullName evidence="8">ATP synthase subunit delta</fullName>
    </recommendedName>
    <alternativeName>
        <fullName evidence="8">ATP synthase F(1) sector subunit delta</fullName>
    </alternativeName>
    <alternativeName>
        <fullName evidence="8">F-type ATPase subunit delta</fullName>
        <shortName evidence="8">F-ATPase subunit delta</shortName>
    </alternativeName>
</protein>
<keyword evidence="7 8" id="KW-0066">ATP synthesis</keyword>
<name>A0A520MRC3_9GAMM</name>
<evidence type="ECO:0000256" key="7">
    <source>
        <dbReference type="ARBA" id="ARBA00023310"/>
    </source>
</evidence>
<organism evidence="9 10">
    <name type="scientific">SAR86 cluster bacterium</name>
    <dbReference type="NCBI Taxonomy" id="2030880"/>
    <lineage>
        <taxon>Bacteria</taxon>
        <taxon>Pseudomonadati</taxon>
        <taxon>Pseudomonadota</taxon>
        <taxon>Gammaproteobacteria</taxon>
        <taxon>SAR86 cluster</taxon>
    </lineage>
</organism>
<keyword evidence="8" id="KW-1003">Cell membrane</keyword>
<evidence type="ECO:0000313" key="9">
    <source>
        <dbReference type="EMBL" id="RZO23768.1"/>
    </source>
</evidence>
<dbReference type="AlphaFoldDB" id="A0A520MRC3"/>
<dbReference type="Pfam" id="PF00213">
    <property type="entry name" value="OSCP"/>
    <property type="match status" value="1"/>
</dbReference>
<keyword evidence="5 8" id="KW-0472">Membrane</keyword>
<keyword evidence="4 8" id="KW-0406">Ion transport</keyword>
<evidence type="ECO:0000256" key="1">
    <source>
        <dbReference type="ARBA" id="ARBA00004370"/>
    </source>
</evidence>